<organism evidence="1 2">
    <name type="scientific">Hyalomma asiaticum</name>
    <name type="common">Tick</name>
    <dbReference type="NCBI Taxonomy" id="266040"/>
    <lineage>
        <taxon>Eukaryota</taxon>
        <taxon>Metazoa</taxon>
        <taxon>Ecdysozoa</taxon>
        <taxon>Arthropoda</taxon>
        <taxon>Chelicerata</taxon>
        <taxon>Arachnida</taxon>
        <taxon>Acari</taxon>
        <taxon>Parasitiformes</taxon>
        <taxon>Ixodida</taxon>
        <taxon>Ixodoidea</taxon>
        <taxon>Ixodidae</taxon>
        <taxon>Hyalomminae</taxon>
        <taxon>Hyalomma</taxon>
    </lineage>
</organism>
<evidence type="ECO:0000313" key="1">
    <source>
        <dbReference type="EMBL" id="KAH6941186.1"/>
    </source>
</evidence>
<comment type="caution">
    <text evidence="1">The sequence shown here is derived from an EMBL/GenBank/DDBJ whole genome shotgun (WGS) entry which is preliminary data.</text>
</comment>
<dbReference type="EMBL" id="CM023491">
    <property type="protein sequence ID" value="KAH6941186.1"/>
    <property type="molecule type" value="Genomic_DNA"/>
</dbReference>
<sequence length="98" mass="10841">MLPEKSGLLVTLGRTRGRPPLETPDPKLTLNGVRIPTVSTLRVLGLTLQKDGADMATINQLKKTVSQLVQLLQRVYSAPQDLKNNTRLESGKPWLPAW</sequence>
<keyword evidence="2" id="KW-1185">Reference proteome</keyword>
<reference evidence="1" key="1">
    <citation type="submission" date="2020-05" db="EMBL/GenBank/DDBJ databases">
        <title>Large-scale comparative analyses of tick genomes elucidate their genetic diversity and vector capacities.</title>
        <authorList>
            <person name="Jia N."/>
            <person name="Wang J."/>
            <person name="Shi W."/>
            <person name="Du L."/>
            <person name="Sun Y."/>
            <person name="Zhan W."/>
            <person name="Jiang J."/>
            <person name="Wang Q."/>
            <person name="Zhang B."/>
            <person name="Ji P."/>
            <person name="Sakyi L.B."/>
            <person name="Cui X."/>
            <person name="Yuan T."/>
            <person name="Jiang B."/>
            <person name="Yang W."/>
            <person name="Lam T.T.-Y."/>
            <person name="Chang Q."/>
            <person name="Ding S."/>
            <person name="Wang X."/>
            <person name="Zhu J."/>
            <person name="Ruan X."/>
            <person name="Zhao L."/>
            <person name="Wei J."/>
            <person name="Que T."/>
            <person name="Du C."/>
            <person name="Cheng J."/>
            <person name="Dai P."/>
            <person name="Han X."/>
            <person name="Huang E."/>
            <person name="Gao Y."/>
            <person name="Liu J."/>
            <person name="Shao H."/>
            <person name="Ye R."/>
            <person name="Li L."/>
            <person name="Wei W."/>
            <person name="Wang X."/>
            <person name="Wang C."/>
            <person name="Yang T."/>
            <person name="Huo Q."/>
            <person name="Li W."/>
            <person name="Guo W."/>
            <person name="Chen H."/>
            <person name="Zhou L."/>
            <person name="Ni X."/>
            <person name="Tian J."/>
            <person name="Zhou Y."/>
            <person name="Sheng Y."/>
            <person name="Liu T."/>
            <person name="Pan Y."/>
            <person name="Xia L."/>
            <person name="Li J."/>
            <person name="Zhao F."/>
            <person name="Cao W."/>
        </authorList>
    </citation>
    <scope>NUCLEOTIDE SEQUENCE</scope>
    <source>
        <strain evidence="1">Hyas-2018</strain>
    </source>
</reference>
<dbReference type="Proteomes" id="UP000821845">
    <property type="component" value="Chromosome 11"/>
</dbReference>
<evidence type="ECO:0000313" key="2">
    <source>
        <dbReference type="Proteomes" id="UP000821845"/>
    </source>
</evidence>
<name>A0ACB7T4K3_HYAAI</name>
<accession>A0ACB7T4K3</accession>
<protein>
    <submittedName>
        <fullName evidence="1">Uncharacterized protein</fullName>
    </submittedName>
</protein>
<proteinExistence type="predicted"/>
<gene>
    <name evidence="1" type="ORF">HPB50_014884</name>
</gene>